<reference evidence="2 3" key="1">
    <citation type="journal article" date="2021" name="Nat. Commun.">
        <title>Genetic determinants of endophytism in the Arabidopsis root mycobiome.</title>
        <authorList>
            <person name="Mesny F."/>
            <person name="Miyauchi S."/>
            <person name="Thiergart T."/>
            <person name="Pickel B."/>
            <person name="Atanasova L."/>
            <person name="Karlsson M."/>
            <person name="Huettel B."/>
            <person name="Barry K.W."/>
            <person name="Haridas S."/>
            <person name="Chen C."/>
            <person name="Bauer D."/>
            <person name="Andreopoulos W."/>
            <person name="Pangilinan J."/>
            <person name="LaButti K."/>
            <person name="Riley R."/>
            <person name="Lipzen A."/>
            <person name="Clum A."/>
            <person name="Drula E."/>
            <person name="Henrissat B."/>
            <person name="Kohler A."/>
            <person name="Grigoriev I.V."/>
            <person name="Martin F.M."/>
            <person name="Hacquard S."/>
        </authorList>
    </citation>
    <scope>NUCLEOTIDE SEQUENCE [LARGE SCALE GENOMIC DNA]</scope>
    <source>
        <strain evidence="2 3">MPI-SDFR-AT-0080</strain>
    </source>
</reference>
<dbReference type="Proteomes" id="UP000774617">
    <property type="component" value="Unassembled WGS sequence"/>
</dbReference>
<sequence>MHVHAHVDIILYRHLRSGGFLEWPSGCVLPLLAPSFFLPLLQPMQGKFFGVTADIQLSRCCGEEEREREFHHLLCATNRTPCFSFFSSTWRYNGAIHEIIRRRSLQNMTITFFLFPVVLLPYVETIVLRLYHVLPIWVCFIAMLRSWLASQPFLGKLLSSPPSLSSVSLPAAVFRWLRLVEEGVMVAAKKPVAGSES</sequence>
<feature type="transmembrane region" description="Helical" evidence="1">
    <location>
        <begin position="105"/>
        <end position="123"/>
    </location>
</feature>
<protein>
    <recommendedName>
        <fullName evidence="4">Transmembrane protein</fullName>
    </recommendedName>
</protein>
<organism evidence="2 3">
    <name type="scientific">Macrophomina phaseolina</name>
    <dbReference type="NCBI Taxonomy" id="35725"/>
    <lineage>
        <taxon>Eukaryota</taxon>
        <taxon>Fungi</taxon>
        <taxon>Dikarya</taxon>
        <taxon>Ascomycota</taxon>
        <taxon>Pezizomycotina</taxon>
        <taxon>Dothideomycetes</taxon>
        <taxon>Dothideomycetes incertae sedis</taxon>
        <taxon>Botryosphaeriales</taxon>
        <taxon>Botryosphaeriaceae</taxon>
        <taxon>Macrophomina</taxon>
    </lineage>
</organism>
<keyword evidence="3" id="KW-1185">Reference proteome</keyword>
<dbReference type="EMBL" id="JAGTJR010000023">
    <property type="protein sequence ID" value="KAH7043210.1"/>
    <property type="molecule type" value="Genomic_DNA"/>
</dbReference>
<comment type="caution">
    <text evidence="2">The sequence shown here is derived from an EMBL/GenBank/DDBJ whole genome shotgun (WGS) entry which is preliminary data.</text>
</comment>
<evidence type="ECO:0000256" key="1">
    <source>
        <dbReference type="SAM" id="Phobius"/>
    </source>
</evidence>
<keyword evidence="1" id="KW-1133">Transmembrane helix</keyword>
<evidence type="ECO:0000313" key="3">
    <source>
        <dbReference type="Proteomes" id="UP000774617"/>
    </source>
</evidence>
<evidence type="ECO:0008006" key="4">
    <source>
        <dbReference type="Google" id="ProtNLM"/>
    </source>
</evidence>
<name>A0ABQ8G2W8_9PEZI</name>
<evidence type="ECO:0000313" key="2">
    <source>
        <dbReference type="EMBL" id="KAH7043210.1"/>
    </source>
</evidence>
<gene>
    <name evidence="2" type="ORF">B0J12DRAFT_196119</name>
</gene>
<accession>A0ABQ8G2W8</accession>
<keyword evidence="1" id="KW-0812">Transmembrane</keyword>
<keyword evidence="1" id="KW-0472">Membrane</keyword>
<proteinExistence type="predicted"/>